<evidence type="ECO:0000256" key="4">
    <source>
        <dbReference type="ARBA" id="ARBA00023136"/>
    </source>
</evidence>
<comment type="caution">
    <text evidence="6">The sequence shown here is derived from an EMBL/GenBank/DDBJ whole genome shotgun (WGS) entry which is preliminary data.</text>
</comment>
<dbReference type="CDD" id="cd16914">
    <property type="entry name" value="EcfT"/>
    <property type="match status" value="1"/>
</dbReference>
<evidence type="ECO:0000256" key="1">
    <source>
        <dbReference type="ARBA" id="ARBA00004141"/>
    </source>
</evidence>
<protein>
    <recommendedName>
        <fullName evidence="8">Energy-coupling factor transport system permease protein</fullName>
    </recommendedName>
</protein>
<dbReference type="Pfam" id="PF02361">
    <property type="entry name" value="CbiQ"/>
    <property type="match status" value="1"/>
</dbReference>
<comment type="subcellular location">
    <subcellularLocation>
        <location evidence="1">Membrane</location>
        <topology evidence="1">Multi-pass membrane protein</topology>
    </subcellularLocation>
</comment>
<evidence type="ECO:0008006" key="8">
    <source>
        <dbReference type="Google" id="ProtNLM"/>
    </source>
</evidence>
<dbReference type="PANTHER" id="PTHR33514:SF13">
    <property type="entry name" value="PROTEIN ABCI12, CHLOROPLASTIC"/>
    <property type="match status" value="1"/>
</dbReference>
<dbReference type="PANTHER" id="PTHR33514">
    <property type="entry name" value="PROTEIN ABCI12, CHLOROPLASTIC"/>
    <property type="match status" value="1"/>
</dbReference>
<feature type="transmembrane region" description="Helical" evidence="5">
    <location>
        <begin position="39"/>
        <end position="60"/>
    </location>
</feature>
<organism evidence="6 7">
    <name type="scientific">Protofrankia coriariae</name>
    <dbReference type="NCBI Taxonomy" id="1562887"/>
    <lineage>
        <taxon>Bacteria</taxon>
        <taxon>Bacillati</taxon>
        <taxon>Actinomycetota</taxon>
        <taxon>Actinomycetes</taxon>
        <taxon>Frankiales</taxon>
        <taxon>Frankiaceae</taxon>
        <taxon>Protofrankia</taxon>
    </lineage>
</organism>
<keyword evidence="4 5" id="KW-0472">Membrane</keyword>
<evidence type="ECO:0000256" key="3">
    <source>
        <dbReference type="ARBA" id="ARBA00022989"/>
    </source>
</evidence>
<sequence length="260" mass="27874">MLRYIPGDTPVHRLWAGTKLIIMALLGVLVAVRPSWPVIGMIVGFVGLSMIVARIPVGAAPRLPRWFWYGLLIGVLLTAQSHAAPFVTVGGVRLSIGGMLDWLRLTSASMTMFAAAALLGWTTPLSELAPALGRLLAPLRRLRLPIDEWVATVALSIRCLPLLVDEIRMLLAVRRLRVGARPPRRRLPGLLAALPLHARSITELLCTAIVTCLRRAAEMTEAIAARGGFGAVAHQPARPRRVDAAALAALAGLAVAAFLV</sequence>
<reference evidence="6 7" key="1">
    <citation type="submission" date="2014-12" db="EMBL/GenBank/DDBJ databases">
        <title>Frankia sp. BMG5.1 draft genome.</title>
        <authorList>
            <person name="Gtari M."/>
            <person name="Ghodhbane-Gtari F."/>
            <person name="Nouioui I."/>
            <person name="Ktari A."/>
            <person name="Hezbri K."/>
            <person name="Mimouni W."/>
            <person name="Sbissi I."/>
            <person name="Ayari A."/>
            <person name="Yamanaka T."/>
            <person name="Normand P."/>
            <person name="Tisa L.S."/>
            <person name="Boudabous A."/>
        </authorList>
    </citation>
    <scope>NUCLEOTIDE SEQUENCE [LARGE SCALE GENOMIC DNA]</scope>
    <source>
        <strain evidence="6 7">BMG5.1</strain>
    </source>
</reference>
<evidence type="ECO:0000256" key="5">
    <source>
        <dbReference type="SAM" id="Phobius"/>
    </source>
</evidence>
<keyword evidence="7" id="KW-1185">Reference proteome</keyword>
<name>A0ABR5F6Y7_9ACTN</name>
<gene>
    <name evidence="6" type="ORF">FrCorBMG51_04880</name>
</gene>
<dbReference type="EMBL" id="JWIO01000005">
    <property type="protein sequence ID" value="KLL12427.1"/>
    <property type="molecule type" value="Genomic_DNA"/>
</dbReference>
<evidence type="ECO:0000313" key="6">
    <source>
        <dbReference type="EMBL" id="KLL12427.1"/>
    </source>
</evidence>
<dbReference type="InterPro" id="IPR003339">
    <property type="entry name" value="ABC/ECF_trnsptr_transmembrane"/>
</dbReference>
<feature type="transmembrane region" description="Helical" evidence="5">
    <location>
        <begin position="66"/>
        <end position="90"/>
    </location>
</feature>
<keyword evidence="3 5" id="KW-1133">Transmembrane helix</keyword>
<feature type="transmembrane region" description="Helical" evidence="5">
    <location>
        <begin position="12"/>
        <end position="32"/>
    </location>
</feature>
<keyword evidence="2 5" id="KW-0812">Transmembrane</keyword>
<accession>A0ABR5F6Y7</accession>
<evidence type="ECO:0000313" key="7">
    <source>
        <dbReference type="Proteomes" id="UP000035425"/>
    </source>
</evidence>
<evidence type="ECO:0000256" key="2">
    <source>
        <dbReference type="ARBA" id="ARBA00022692"/>
    </source>
</evidence>
<dbReference type="Proteomes" id="UP000035425">
    <property type="component" value="Unassembled WGS sequence"/>
</dbReference>
<proteinExistence type="predicted"/>